<keyword evidence="11" id="KW-1185">Reference proteome</keyword>
<dbReference type="EMBL" id="JAHQCR010000007">
    <property type="protein sequence ID" value="MBU9719933.1"/>
    <property type="molecule type" value="Genomic_DNA"/>
</dbReference>
<feature type="transmembrane region" description="Helical" evidence="8">
    <location>
        <begin position="12"/>
        <end position="29"/>
    </location>
</feature>
<keyword evidence="3" id="KW-0813">Transport</keyword>
<dbReference type="InterPro" id="IPR000620">
    <property type="entry name" value="EamA_dom"/>
</dbReference>
<dbReference type="Pfam" id="PF00892">
    <property type="entry name" value="EamA"/>
    <property type="match status" value="1"/>
</dbReference>
<comment type="subcellular location">
    <subcellularLocation>
        <location evidence="1">Cell membrane</location>
        <topology evidence="1">Multi-pass membrane protein</topology>
    </subcellularLocation>
</comment>
<dbReference type="InterPro" id="IPR037185">
    <property type="entry name" value="EmrE-like"/>
</dbReference>
<feature type="transmembrane region" description="Helical" evidence="8">
    <location>
        <begin position="273"/>
        <end position="292"/>
    </location>
</feature>
<dbReference type="InterPro" id="IPR004626">
    <property type="entry name" value="RarD"/>
</dbReference>
<comment type="similarity">
    <text evidence="2">Belongs to the EamA transporter family.</text>
</comment>
<evidence type="ECO:0000256" key="3">
    <source>
        <dbReference type="ARBA" id="ARBA00022448"/>
    </source>
</evidence>
<name>A0ABS6JN00_9BACI</name>
<protein>
    <submittedName>
        <fullName evidence="10">EamA family transporter RarD</fullName>
    </submittedName>
</protein>
<keyword evidence="7 8" id="KW-0472">Membrane</keyword>
<proteinExistence type="inferred from homology"/>
<evidence type="ECO:0000256" key="2">
    <source>
        <dbReference type="ARBA" id="ARBA00007362"/>
    </source>
</evidence>
<feature type="transmembrane region" description="Helical" evidence="8">
    <location>
        <begin position="110"/>
        <end position="127"/>
    </location>
</feature>
<evidence type="ECO:0000256" key="7">
    <source>
        <dbReference type="ARBA" id="ARBA00023136"/>
    </source>
</evidence>
<dbReference type="SUPFAM" id="SSF103481">
    <property type="entry name" value="Multidrug resistance efflux transporter EmrE"/>
    <property type="match status" value="2"/>
</dbReference>
<dbReference type="NCBIfam" id="TIGR00688">
    <property type="entry name" value="rarD"/>
    <property type="match status" value="1"/>
</dbReference>
<evidence type="ECO:0000256" key="4">
    <source>
        <dbReference type="ARBA" id="ARBA00022475"/>
    </source>
</evidence>
<keyword evidence="6 8" id="KW-1133">Transmembrane helix</keyword>
<keyword evidence="5 8" id="KW-0812">Transmembrane</keyword>
<dbReference type="RefSeq" id="WP_088075232.1">
    <property type="nucleotide sequence ID" value="NZ_JAHQCR010000007.1"/>
</dbReference>
<evidence type="ECO:0000313" key="11">
    <source>
        <dbReference type="Proteomes" id="UP000790580"/>
    </source>
</evidence>
<evidence type="ECO:0000259" key="9">
    <source>
        <dbReference type="Pfam" id="PF00892"/>
    </source>
</evidence>
<feature type="domain" description="EamA" evidence="9">
    <location>
        <begin position="10"/>
        <end position="150"/>
    </location>
</feature>
<evidence type="ECO:0000256" key="8">
    <source>
        <dbReference type="SAM" id="Phobius"/>
    </source>
</evidence>
<gene>
    <name evidence="10" type="primary">rarD</name>
    <name evidence="10" type="ORF">KS407_00585</name>
</gene>
<organism evidence="10 11">
    <name type="scientific">Evansella alkalicola</name>
    <dbReference type="NCBI Taxonomy" id="745819"/>
    <lineage>
        <taxon>Bacteria</taxon>
        <taxon>Bacillati</taxon>
        <taxon>Bacillota</taxon>
        <taxon>Bacilli</taxon>
        <taxon>Bacillales</taxon>
        <taxon>Bacillaceae</taxon>
        <taxon>Evansella</taxon>
    </lineage>
</organism>
<accession>A0ABS6JN00</accession>
<feature type="transmembrane region" description="Helical" evidence="8">
    <location>
        <begin position="245"/>
        <end position="267"/>
    </location>
</feature>
<sequence length="317" mass="35242">MNNEQHSIKTGVLAGACAYILWGALPIYWKWLDHIPAQEVLAHRILWSFILLMILLIVIGRGPSFLNELKQIIKNPRLLIGVILSAVFITANWYIYIWSVTNNHIVRASLGYYINPLVSVLLGVFLLKEKLTKVQWLSVALAGVAVTILTVSLGTFPYVALGLAFSFGFYGLLKKIVQVGSLSGLAMETLIVLPFALLFLSLQHGGLYSMFYLSDFTTLWLLIGAGLATAAPLLFFGASAKRIPLSLLGFLQYIAPTMMLLLGVFLYDETFSLVHFITFGIIWLALIMFSVSKYQVSKKLKRDALIIVDKHISKAKA</sequence>
<feature type="transmembrane region" description="Helical" evidence="8">
    <location>
        <begin position="185"/>
        <end position="207"/>
    </location>
</feature>
<dbReference type="Proteomes" id="UP000790580">
    <property type="component" value="Unassembled WGS sequence"/>
</dbReference>
<dbReference type="PANTHER" id="PTHR22911">
    <property type="entry name" value="ACYL-MALONYL CONDENSING ENZYME-RELATED"/>
    <property type="match status" value="1"/>
</dbReference>
<comment type="caution">
    <text evidence="10">The sequence shown here is derived from an EMBL/GenBank/DDBJ whole genome shotgun (WGS) entry which is preliminary data.</text>
</comment>
<evidence type="ECO:0000256" key="6">
    <source>
        <dbReference type="ARBA" id="ARBA00022989"/>
    </source>
</evidence>
<evidence type="ECO:0000256" key="5">
    <source>
        <dbReference type="ARBA" id="ARBA00022692"/>
    </source>
</evidence>
<feature type="transmembrane region" description="Helical" evidence="8">
    <location>
        <begin position="78"/>
        <end position="98"/>
    </location>
</feature>
<feature type="transmembrane region" description="Helical" evidence="8">
    <location>
        <begin position="41"/>
        <end position="58"/>
    </location>
</feature>
<feature type="transmembrane region" description="Helical" evidence="8">
    <location>
        <begin position="134"/>
        <end position="150"/>
    </location>
</feature>
<keyword evidence="4" id="KW-1003">Cell membrane</keyword>
<reference evidence="10 11" key="1">
    <citation type="submission" date="2021-06" db="EMBL/GenBank/DDBJ databases">
        <title>Bacillus sp. RD4P76, an endophyte from a halophyte.</title>
        <authorList>
            <person name="Sun J.-Q."/>
        </authorList>
    </citation>
    <scope>NUCLEOTIDE SEQUENCE [LARGE SCALE GENOMIC DNA]</scope>
    <source>
        <strain evidence="10 11">JCM 17098</strain>
    </source>
</reference>
<feature type="transmembrane region" description="Helical" evidence="8">
    <location>
        <begin position="156"/>
        <end position="173"/>
    </location>
</feature>
<dbReference type="PANTHER" id="PTHR22911:SF137">
    <property type="entry name" value="SOLUTE CARRIER FAMILY 35 MEMBER G2-RELATED"/>
    <property type="match status" value="1"/>
</dbReference>
<evidence type="ECO:0000256" key="1">
    <source>
        <dbReference type="ARBA" id="ARBA00004651"/>
    </source>
</evidence>
<evidence type="ECO:0000313" key="10">
    <source>
        <dbReference type="EMBL" id="MBU9719933.1"/>
    </source>
</evidence>
<feature type="transmembrane region" description="Helical" evidence="8">
    <location>
        <begin position="219"/>
        <end position="238"/>
    </location>
</feature>